<reference evidence="5" key="2">
    <citation type="submission" date="2015-01" db="EMBL/GenBank/DDBJ databases">
        <title>Evolutionary Origins and Diversification of the Mycorrhizal Mutualists.</title>
        <authorList>
            <consortium name="DOE Joint Genome Institute"/>
            <consortium name="Mycorrhizal Genomics Consortium"/>
            <person name="Kohler A."/>
            <person name="Kuo A."/>
            <person name="Nagy L.G."/>
            <person name="Floudas D."/>
            <person name="Copeland A."/>
            <person name="Barry K.W."/>
            <person name="Cichocki N."/>
            <person name="Veneault-Fourrey C."/>
            <person name="LaButti K."/>
            <person name="Lindquist E.A."/>
            <person name="Lipzen A."/>
            <person name="Lundell T."/>
            <person name="Morin E."/>
            <person name="Murat C."/>
            <person name="Riley R."/>
            <person name="Ohm R."/>
            <person name="Sun H."/>
            <person name="Tunlid A."/>
            <person name="Henrissat B."/>
            <person name="Grigoriev I.V."/>
            <person name="Hibbett D.S."/>
            <person name="Martin F."/>
        </authorList>
    </citation>
    <scope>NUCLEOTIDE SEQUENCE [LARGE SCALE GENOMIC DNA]</scope>
    <source>
        <strain evidence="5">MAFF 305830</strain>
    </source>
</reference>
<comment type="similarity">
    <text evidence="1">Belongs to the PET191 family.</text>
</comment>
<dbReference type="GO" id="GO:0033617">
    <property type="term" value="P:mitochondrial respiratory chain complex IV assembly"/>
    <property type="evidence" value="ECO:0007669"/>
    <property type="project" value="TreeGrafter"/>
</dbReference>
<keyword evidence="2" id="KW-1015">Disulfide bond</keyword>
<protein>
    <recommendedName>
        <fullName evidence="6">Cytochrome c oxidase assembly factor 5</fullName>
    </recommendedName>
</protein>
<evidence type="ECO:0000256" key="2">
    <source>
        <dbReference type="ARBA" id="ARBA00023157"/>
    </source>
</evidence>
<gene>
    <name evidence="4" type="ORF">M408DRAFT_61493</name>
</gene>
<dbReference type="Proteomes" id="UP000054097">
    <property type="component" value="Unassembled WGS sequence"/>
</dbReference>
<keyword evidence="5" id="KW-1185">Reference proteome</keyword>
<name>A0A0C3BMS5_SERVB</name>
<dbReference type="Pfam" id="PF10203">
    <property type="entry name" value="Pet191_N"/>
    <property type="match status" value="1"/>
</dbReference>
<feature type="region of interest" description="Disordered" evidence="3">
    <location>
        <begin position="65"/>
        <end position="86"/>
    </location>
</feature>
<sequence length="86" mass="9880">MSTSCEGIRIALKACLIRSDCVLRQNHLPSECLKDHFEGLPDECKQLRQSLFECKRGMLDMRNRFRGNPGAKISNRLLEEQEQESA</sequence>
<evidence type="ECO:0000313" key="4">
    <source>
        <dbReference type="EMBL" id="KIM33409.1"/>
    </source>
</evidence>
<evidence type="ECO:0000313" key="5">
    <source>
        <dbReference type="Proteomes" id="UP000054097"/>
    </source>
</evidence>
<dbReference type="PROSITE" id="PS51808">
    <property type="entry name" value="CHCH"/>
    <property type="match status" value="1"/>
</dbReference>
<dbReference type="GO" id="GO:0005739">
    <property type="term" value="C:mitochondrion"/>
    <property type="evidence" value="ECO:0007669"/>
    <property type="project" value="TreeGrafter"/>
</dbReference>
<reference evidence="4 5" key="1">
    <citation type="submission" date="2014-04" db="EMBL/GenBank/DDBJ databases">
        <authorList>
            <consortium name="DOE Joint Genome Institute"/>
            <person name="Kuo A."/>
            <person name="Zuccaro A."/>
            <person name="Kohler A."/>
            <person name="Nagy L.G."/>
            <person name="Floudas D."/>
            <person name="Copeland A."/>
            <person name="Barry K.W."/>
            <person name="Cichocki N."/>
            <person name="Veneault-Fourrey C."/>
            <person name="LaButti K."/>
            <person name="Lindquist E.A."/>
            <person name="Lipzen A."/>
            <person name="Lundell T."/>
            <person name="Morin E."/>
            <person name="Murat C."/>
            <person name="Sun H."/>
            <person name="Tunlid A."/>
            <person name="Henrissat B."/>
            <person name="Grigoriev I.V."/>
            <person name="Hibbett D.S."/>
            <person name="Martin F."/>
            <person name="Nordberg H.P."/>
            <person name="Cantor M.N."/>
            <person name="Hua S.X."/>
        </authorList>
    </citation>
    <scope>NUCLEOTIDE SEQUENCE [LARGE SCALE GENOMIC DNA]</scope>
    <source>
        <strain evidence="4 5">MAFF 305830</strain>
    </source>
</reference>
<dbReference type="EMBL" id="KN824278">
    <property type="protein sequence ID" value="KIM33409.1"/>
    <property type="molecule type" value="Genomic_DNA"/>
</dbReference>
<dbReference type="OrthoDB" id="282149at2759"/>
<dbReference type="InterPro" id="IPR018793">
    <property type="entry name" value="Cyt_c_oxidase_assmbl_Pet191"/>
</dbReference>
<dbReference type="AlphaFoldDB" id="A0A0C3BMS5"/>
<dbReference type="PANTHER" id="PTHR28627">
    <property type="entry name" value="CYTOCHROME C OXIDASE ASSEMBLY FACTOR 5"/>
    <property type="match status" value="1"/>
</dbReference>
<proteinExistence type="inferred from homology"/>
<organism evidence="4 5">
    <name type="scientific">Serendipita vermifera MAFF 305830</name>
    <dbReference type="NCBI Taxonomy" id="933852"/>
    <lineage>
        <taxon>Eukaryota</taxon>
        <taxon>Fungi</taxon>
        <taxon>Dikarya</taxon>
        <taxon>Basidiomycota</taxon>
        <taxon>Agaricomycotina</taxon>
        <taxon>Agaricomycetes</taxon>
        <taxon>Sebacinales</taxon>
        <taxon>Serendipitaceae</taxon>
        <taxon>Serendipita</taxon>
    </lineage>
</organism>
<evidence type="ECO:0008006" key="6">
    <source>
        <dbReference type="Google" id="ProtNLM"/>
    </source>
</evidence>
<evidence type="ECO:0000256" key="1">
    <source>
        <dbReference type="ARBA" id="ARBA00007785"/>
    </source>
</evidence>
<dbReference type="HOGENOM" id="CLU_138069_3_1_1"/>
<evidence type="ECO:0000256" key="3">
    <source>
        <dbReference type="SAM" id="MobiDB-lite"/>
    </source>
</evidence>
<dbReference type="STRING" id="933852.A0A0C3BMS5"/>
<dbReference type="PANTHER" id="PTHR28627:SF1">
    <property type="entry name" value="CYTOCHROME C OXIDASE ASSEMBLY FACTOR 5"/>
    <property type="match status" value="1"/>
</dbReference>
<accession>A0A0C3BMS5</accession>